<evidence type="ECO:0000259" key="3">
    <source>
        <dbReference type="Pfam" id="PF13559"/>
    </source>
</evidence>
<feature type="domain" description="Protein-glutamine gamma-glutamyltransferase-like C-terminal" evidence="3">
    <location>
        <begin position="133"/>
        <end position="202"/>
    </location>
</feature>
<name>A0ABU2JS54_9ACTN</name>
<dbReference type="Proteomes" id="UP001183410">
    <property type="component" value="Unassembled WGS sequence"/>
</dbReference>
<dbReference type="Pfam" id="PF13559">
    <property type="entry name" value="DUF4129"/>
    <property type="match status" value="1"/>
</dbReference>
<proteinExistence type="predicted"/>
<dbReference type="RefSeq" id="WP_311667906.1">
    <property type="nucleotide sequence ID" value="NZ_JAVREO010000009.1"/>
</dbReference>
<feature type="region of interest" description="Disordered" evidence="1">
    <location>
        <begin position="200"/>
        <end position="220"/>
    </location>
</feature>
<gene>
    <name evidence="4" type="ORF">RM844_16175</name>
</gene>
<evidence type="ECO:0000256" key="2">
    <source>
        <dbReference type="SAM" id="Phobius"/>
    </source>
</evidence>
<dbReference type="EMBL" id="JAVREO010000009">
    <property type="protein sequence ID" value="MDT0267821.1"/>
    <property type="molecule type" value="Genomic_DNA"/>
</dbReference>
<protein>
    <submittedName>
        <fullName evidence="4">DUF4129 domain-containing protein</fullName>
    </submittedName>
</protein>
<evidence type="ECO:0000256" key="1">
    <source>
        <dbReference type="SAM" id="MobiDB-lite"/>
    </source>
</evidence>
<reference evidence="5" key="1">
    <citation type="submission" date="2023-07" db="EMBL/GenBank/DDBJ databases">
        <title>30 novel species of actinomycetes from the DSMZ collection.</title>
        <authorList>
            <person name="Nouioui I."/>
        </authorList>
    </citation>
    <scope>NUCLEOTIDE SEQUENCE [LARGE SCALE GENOMIC DNA]</scope>
    <source>
        <strain evidence="5">DSM 44915</strain>
    </source>
</reference>
<keyword evidence="2" id="KW-0472">Membrane</keyword>
<sequence length="220" mass="23774">MRPAADDPGPPLTIPRDPAREAAERELSQHLYTQHQPGPVRRAWDWLWERLFGVLESAAFHAPGGWLGLLVILLITAGILLAIRLRLGALRTAAGPRAGGALFTERPRTAAEHRAAAEEHAAAGRFGPAVRERMRAIVRALEERTLLDPRPGRTATEAAAEAAHALPDLGPRLHQAAALFDAVAYGEHPATAEDHARLAQLDDDQRRATPDLTAAGWTSP</sequence>
<keyword evidence="5" id="KW-1185">Reference proteome</keyword>
<evidence type="ECO:0000313" key="5">
    <source>
        <dbReference type="Proteomes" id="UP001183410"/>
    </source>
</evidence>
<feature type="transmembrane region" description="Helical" evidence="2">
    <location>
        <begin position="64"/>
        <end position="83"/>
    </location>
</feature>
<dbReference type="InterPro" id="IPR025403">
    <property type="entry name" value="TgpA-like_C"/>
</dbReference>
<evidence type="ECO:0000313" key="4">
    <source>
        <dbReference type="EMBL" id="MDT0267821.1"/>
    </source>
</evidence>
<accession>A0ABU2JS54</accession>
<keyword evidence="2" id="KW-1133">Transmembrane helix</keyword>
<keyword evidence="2" id="KW-0812">Transmembrane</keyword>
<comment type="caution">
    <text evidence="4">The sequence shown here is derived from an EMBL/GenBank/DDBJ whole genome shotgun (WGS) entry which is preliminary data.</text>
</comment>
<organism evidence="4 5">
    <name type="scientific">Streptomyces chisholmiae</name>
    <dbReference type="NCBI Taxonomy" id="3075540"/>
    <lineage>
        <taxon>Bacteria</taxon>
        <taxon>Bacillati</taxon>
        <taxon>Actinomycetota</taxon>
        <taxon>Actinomycetes</taxon>
        <taxon>Kitasatosporales</taxon>
        <taxon>Streptomycetaceae</taxon>
        <taxon>Streptomyces</taxon>
    </lineage>
</organism>